<dbReference type="AlphaFoldDB" id="A0A1G1XP24"/>
<feature type="region of interest" description="Disordered" evidence="1">
    <location>
        <begin position="611"/>
        <end position="639"/>
    </location>
</feature>
<keyword evidence="2" id="KW-0812">Transmembrane</keyword>
<evidence type="ECO:0000259" key="3">
    <source>
        <dbReference type="Pfam" id="PF12229"/>
    </source>
</evidence>
<feature type="transmembrane region" description="Helical" evidence="2">
    <location>
        <begin position="26"/>
        <end position="50"/>
    </location>
</feature>
<keyword evidence="2" id="KW-0472">Membrane</keyword>
<feature type="compositionally biased region" description="Polar residues" evidence="1">
    <location>
        <begin position="619"/>
        <end position="639"/>
    </location>
</feature>
<accession>A0A1G1XP24</accession>
<organism evidence="4 5">
    <name type="scientific">Candidatus Buchananbacteria bacterium RBG_13_39_9</name>
    <dbReference type="NCBI Taxonomy" id="1797531"/>
    <lineage>
        <taxon>Bacteria</taxon>
        <taxon>Candidatus Buchananiibacteriota</taxon>
    </lineage>
</organism>
<sequence length="639" mass="72634">MLNFKEVFDKIFAYKKAEKEKRRKKLIKILTIFFICLFFLIIICTPIFAYELIYKDKIYQGVYINGLNMGGLTQSQATNKINEHLDNLKQNGLNFYYQGSRLKVDFNIISPTDPDLSYQILNFETNQMVDQAFKVGRQRDFIEKISAQINALLNQPQIALIYELNENDLKDILKQNFSKFENPGQDAQIVFSPDGTYKIEKELSGEVIDYDLAIATFKKQINLISINSVELKKVPILPQVTQQEAQQAVSFLNEILLQEKIVLIYKDKKWEILKDEFKNWLIFKKENNQIKIGFKEDLLNQKLQTIAQEINVLPQDAKFTMTEGKVTEFVPSLPSLEVDLDNTKIKLDQEFFNLKQNQIEILIKESEPNVKIGDINNLGIKELIGVGVSDFAGSHTNRIKNIKNAVSHLNGIIIPPGEFSIVDAIGPVNGSTGYFPEYVIKGDRTILEYGGGLCQIGTTMFRVALYSGLPITERRPHSYIVSYYKPIGMDATIYGPHPDLRFMNDTGNNILLQINIEGTILTYEFWGTSDGRKVEITNPELYNWTAQPADRLIENPKLKPGEKKLMESGRRGADAHFYRYITNAAGEKKEEIFRSHYVAWPNIYEVGVQPAPVEPVTPESDTSNSASGESGSTGNINAQ</sequence>
<evidence type="ECO:0000313" key="5">
    <source>
        <dbReference type="Proteomes" id="UP000176260"/>
    </source>
</evidence>
<name>A0A1G1XP24_9BACT</name>
<evidence type="ECO:0000313" key="4">
    <source>
        <dbReference type="EMBL" id="OGY41340.1"/>
    </source>
</evidence>
<dbReference type="InterPro" id="IPR038054">
    <property type="entry name" value="LD_TPept-like_central_sf"/>
</dbReference>
<protein>
    <recommendedName>
        <fullName evidence="3">YoaR-like putative peptidoglycan binding domain-containing protein</fullName>
    </recommendedName>
</protein>
<dbReference type="PANTHER" id="PTHR35788:SF1">
    <property type="entry name" value="EXPORTED PROTEIN"/>
    <property type="match status" value="1"/>
</dbReference>
<dbReference type="Gene3D" id="3.10.20.800">
    <property type="match status" value="1"/>
</dbReference>
<evidence type="ECO:0000256" key="1">
    <source>
        <dbReference type="SAM" id="MobiDB-lite"/>
    </source>
</evidence>
<reference evidence="4 5" key="1">
    <citation type="journal article" date="2016" name="Nat. Commun.">
        <title>Thousands of microbial genomes shed light on interconnected biogeochemical processes in an aquifer system.</title>
        <authorList>
            <person name="Anantharaman K."/>
            <person name="Brown C.T."/>
            <person name="Hug L.A."/>
            <person name="Sharon I."/>
            <person name="Castelle C.J."/>
            <person name="Probst A.J."/>
            <person name="Thomas B.C."/>
            <person name="Singh A."/>
            <person name="Wilkins M.J."/>
            <person name="Karaoz U."/>
            <person name="Brodie E.L."/>
            <person name="Williams K.H."/>
            <person name="Hubbard S.S."/>
            <person name="Banfield J.F."/>
        </authorList>
    </citation>
    <scope>NUCLEOTIDE SEQUENCE [LARGE SCALE GENOMIC DNA]</scope>
</reference>
<comment type="caution">
    <text evidence="4">The sequence shown here is derived from an EMBL/GenBank/DDBJ whole genome shotgun (WGS) entry which is preliminary data.</text>
</comment>
<feature type="domain" description="YoaR-like putative peptidoglycan binding" evidence="3">
    <location>
        <begin position="271"/>
        <end position="350"/>
    </location>
</feature>
<gene>
    <name evidence="4" type="ORF">A2Y67_01205</name>
</gene>
<dbReference type="Proteomes" id="UP000176260">
    <property type="component" value="Unassembled WGS sequence"/>
</dbReference>
<keyword evidence="2" id="KW-1133">Transmembrane helix</keyword>
<dbReference type="EMBL" id="MHIA01000030">
    <property type="protein sequence ID" value="OGY41340.1"/>
    <property type="molecule type" value="Genomic_DNA"/>
</dbReference>
<feature type="domain" description="YoaR-like putative peptidoglycan binding" evidence="3">
    <location>
        <begin position="122"/>
        <end position="220"/>
    </location>
</feature>
<dbReference type="InterPro" id="IPR007391">
    <property type="entry name" value="Vancomycin_resist_VanW"/>
</dbReference>
<proteinExistence type="predicted"/>
<dbReference type="InterPro" id="IPR022029">
    <property type="entry name" value="YoaR-like_PG-bd"/>
</dbReference>
<dbReference type="PANTHER" id="PTHR35788">
    <property type="entry name" value="EXPORTED PROTEIN-RELATED"/>
    <property type="match status" value="1"/>
</dbReference>
<dbReference type="InterPro" id="IPR052913">
    <property type="entry name" value="Glycopeptide_resist_protein"/>
</dbReference>
<dbReference type="Pfam" id="PF04294">
    <property type="entry name" value="VanW"/>
    <property type="match status" value="1"/>
</dbReference>
<dbReference type="Pfam" id="PF12229">
    <property type="entry name" value="PG_binding_4"/>
    <property type="match status" value="2"/>
</dbReference>
<evidence type="ECO:0000256" key="2">
    <source>
        <dbReference type="SAM" id="Phobius"/>
    </source>
</evidence>